<sequence length="492" mass="52021">MDIEEAKRRARSGPLLLLARRAAALVVTFVSTITVARLLSPHEFGLATMSTVILSFAAIFRDFGLTNAVLRKGVISQAELSLIFWFNAGMTILLSLLIAATAPLAARFFGEPAVLGVILVSLIAFLLSGLCAQHQALVNRELRFAVVAVADIVAVVAGFATTLAVALVTRDVWAIVYGNLVQTVCSAAIYVGASRWVPGRPRRHEELGDLLRFGANSSVYSISVFVSNNAAAVLIGHYLGSNTLGQYNRAQALYSLPHANLIQPITQAVMPLLTRLRPHPQEYREAYLGLVRKLCVFLMPLSVVLSFAAVPLVETLLGPGWHTAGLVFAALAPAMFAVGFSYAVGDLFVTQNRSAELRRQGLVDLVLRVSCIAVGVRYGVIGAALGFTVSSVLVGVLRVWVAGRSGPVGTADQFRAATAGLPLAAGSGLGCGALWALMPTLDGAVGAALLLSVGSLSALLAGLAVPSSRQALHELAELFGLARLLARVRRRR</sequence>
<proteinExistence type="inferred from homology"/>
<dbReference type="PANTHER" id="PTHR30250">
    <property type="entry name" value="PST FAMILY PREDICTED COLANIC ACID TRANSPORTER"/>
    <property type="match status" value="1"/>
</dbReference>
<dbReference type="InterPro" id="IPR050833">
    <property type="entry name" value="Poly_Biosynth_Transport"/>
</dbReference>
<comment type="subcellular location">
    <subcellularLocation>
        <location evidence="1">Cell membrane</location>
        <topology evidence="1">Multi-pass membrane protein</topology>
    </subcellularLocation>
</comment>
<keyword evidence="3" id="KW-1003">Cell membrane</keyword>
<feature type="transmembrane region" description="Helical" evidence="7">
    <location>
        <begin position="21"/>
        <end position="40"/>
    </location>
</feature>
<dbReference type="PANTHER" id="PTHR30250:SF10">
    <property type="entry name" value="LIPOPOLYSACCHARIDE BIOSYNTHESIS PROTEIN WZXC"/>
    <property type="match status" value="1"/>
</dbReference>
<name>A0ABS1DTT3_RUBGE</name>
<reference evidence="8" key="2">
    <citation type="journal article" date="2020" name="Microorganisms">
        <title>Osmotic Adaptation and Compatible Solute Biosynthesis of Phototrophic Bacteria as Revealed from Genome Analyses.</title>
        <authorList>
            <person name="Imhoff J.F."/>
            <person name="Rahn T."/>
            <person name="Kunzel S."/>
            <person name="Keller A."/>
            <person name="Neulinger S.C."/>
        </authorList>
    </citation>
    <scope>NUCLEOTIDE SEQUENCE</scope>
    <source>
        <strain evidence="8">IM 151</strain>
    </source>
</reference>
<evidence type="ECO:0000256" key="2">
    <source>
        <dbReference type="ARBA" id="ARBA00007430"/>
    </source>
</evidence>
<comment type="caution">
    <text evidence="8">The sequence shown here is derived from an EMBL/GenBank/DDBJ whole genome shotgun (WGS) entry which is preliminary data.</text>
</comment>
<evidence type="ECO:0000256" key="7">
    <source>
        <dbReference type="SAM" id="Phobius"/>
    </source>
</evidence>
<feature type="transmembrane region" description="Helical" evidence="7">
    <location>
        <begin position="444"/>
        <end position="465"/>
    </location>
</feature>
<feature type="transmembrane region" description="Helical" evidence="7">
    <location>
        <begin position="325"/>
        <end position="349"/>
    </location>
</feature>
<dbReference type="CDD" id="cd13127">
    <property type="entry name" value="MATE_tuaB_like"/>
    <property type="match status" value="1"/>
</dbReference>
<evidence type="ECO:0000256" key="4">
    <source>
        <dbReference type="ARBA" id="ARBA00022692"/>
    </source>
</evidence>
<feature type="transmembrane region" description="Helical" evidence="7">
    <location>
        <begin position="384"/>
        <end position="402"/>
    </location>
</feature>
<feature type="transmembrane region" description="Helical" evidence="7">
    <location>
        <begin position="294"/>
        <end position="313"/>
    </location>
</feature>
<evidence type="ECO:0000256" key="3">
    <source>
        <dbReference type="ARBA" id="ARBA00022475"/>
    </source>
</evidence>
<keyword evidence="4 7" id="KW-0812">Transmembrane</keyword>
<feature type="transmembrane region" description="Helical" evidence="7">
    <location>
        <begin position="144"/>
        <end position="168"/>
    </location>
</feature>
<organism evidence="8 9">
    <name type="scientific">Rubrivivax gelatinosus</name>
    <name type="common">Rhodocyclus gelatinosus</name>
    <name type="synonym">Rhodopseudomonas gelatinosa</name>
    <dbReference type="NCBI Taxonomy" id="28068"/>
    <lineage>
        <taxon>Bacteria</taxon>
        <taxon>Pseudomonadati</taxon>
        <taxon>Pseudomonadota</taxon>
        <taxon>Betaproteobacteria</taxon>
        <taxon>Burkholderiales</taxon>
        <taxon>Sphaerotilaceae</taxon>
        <taxon>Rubrivivax</taxon>
    </lineage>
</organism>
<evidence type="ECO:0000256" key="6">
    <source>
        <dbReference type="ARBA" id="ARBA00023136"/>
    </source>
</evidence>
<evidence type="ECO:0000313" key="8">
    <source>
        <dbReference type="EMBL" id="MBK1713084.1"/>
    </source>
</evidence>
<reference evidence="8" key="1">
    <citation type="submission" date="2017-08" db="EMBL/GenBank/DDBJ databases">
        <authorList>
            <person name="Imhoff J.F."/>
            <person name="Rahn T."/>
            <person name="Kuenzel S."/>
            <person name="Neulinger S.C."/>
        </authorList>
    </citation>
    <scope>NUCLEOTIDE SEQUENCE</scope>
    <source>
        <strain evidence="8">IM 151</strain>
    </source>
</reference>
<dbReference type="EMBL" id="NRRU01000030">
    <property type="protein sequence ID" value="MBK1713084.1"/>
    <property type="molecule type" value="Genomic_DNA"/>
</dbReference>
<keyword evidence="5 7" id="KW-1133">Transmembrane helix</keyword>
<evidence type="ECO:0000256" key="5">
    <source>
        <dbReference type="ARBA" id="ARBA00022989"/>
    </source>
</evidence>
<comment type="similarity">
    <text evidence="2">Belongs to the polysaccharide synthase family.</text>
</comment>
<feature type="transmembrane region" description="Helical" evidence="7">
    <location>
        <begin position="174"/>
        <end position="197"/>
    </location>
</feature>
<feature type="transmembrane region" description="Helical" evidence="7">
    <location>
        <begin position="414"/>
        <end position="438"/>
    </location>
</feature>
<dbReference type="Pfam" id="PF13440">
    <property type="entry name" value="Polysacc_synt_3"/>
    <property type="match status" value="1"/>
</dbReference>
<feature type="transmembrane region" description="Helical" evidence="7">
    <location>
        <begin position="46"/>
        <end position="70"/>
    </location>
</feature>
<keyword evidence="6 7" id="KW-0472">Membrane</keyword>
<dbReference type="Proteomes" id="UP001041814">
    <property type="component" value="Unassembled WGS sequence"/>
</dbReference>
<feature type="transmembrane region" description="Helical" evidence="7">
    <location>
        <begin position="112"/>
        <end position="132"/>
    </location>
</feature>
<gene>
    <name evidence="8" type="ORF">CKO43_09865</name>
</gene>
<keyword evidence="9" id="KW-1185">Reference proteome</keyword>
<evidence type="ECO:0000313" key="9">
    <source>
        <dbReference type="Proteomes" id="UP001041814"/>
    </source>
</evidence>
<feature type="transmembrane region" description="Helical" evidence="7">
    <location>
        <begin position="82"/>
        <end position="106"/>
    </location>
</feature>
<evidence type="ECO:0008006" key="10">
    <source>
        <dbReference type="Google" id="ProtNLM"/>
    </source>
</evidence>
<protein>
    <recommendedName>
        <fullName evidence="10">PST family polysaccharide transporter</fullName>
    </recommendedName>
</protein>
<evidence type="ECO:0000256" key="1">
    <source>
        <dbReference type="ARBA" id="ARBA00004651"/>
    </source>
</evidence>
<accession>A0ABS1DTT3</accession>